<evidence type="ECO:0000313" key="3">
    <source>
        <dbReference type="Proteomes" id="UP001319200"/>
    </source>
</evidence>
<dbReference type="Proteomes" id="UP001319200">
    <property type="component" value="Unassembled WGS sequence"/>
</dbReference>
<reference evidence="2 3" key="1">
    <citation type="submission" date="2021-05" db="EMBL/GenBank/DDBJ databases">
        <title>A Polyphasic approach of four new species of the genus Ohtaekwangia: Ohtaekwangia histidinii sp. nov., Ohtaekwangia cretensis sp. nov., Ohtaekwangia indiensis sp. nov., Ohtaekwangia reichenbachii sp. nov. from diverse environment.</title>
        <authorList>
            <person name="Octaviana S."/>
        </authorList>
    </citation>
    <scope>NUCLEOTIDE SEQUENCE [LARGE SCALE GENOMIC DNA]</scope>
    <source>
        <strain evidence="2 3">PWU4</strain>
    </source>
</reference>
<name>A0AAP2DG18_9BACT</name>
<feature type="signal peptide" evidence="1">
    <location>
        <begin position="1"/>
        <end position="23"/>
    </location>
</feature>
<dbReference type="InterPro" id="IPR036163">
    <property type="entry name" value="HMA_dom_sf"/>
</dbReference>
<accession>A0AAP2DG18</accession>
<comment type="caution">
    <text evidence="2">The sequence shown here is derived from an EMBL/GenBank/DDBJ whole genome shotgun (WGS) entry which is preliminary data.</text>
</comment>
<dbReference type="SUPFAM" id="SSF55008">
    <property type="entry name" value="HMA, heavy metal-associated domain"/>
    <property type="match status" value="1"/>
</dbReference>
<feature type="chain" id="PRO_5042959649" evidence="1">
    <location>
        <begin position="24"/>
        <end position="128"/>
    </location>
</feature>
<gene>
    <name evidence="2" type="ORF">KK083_02580</name>
</gene>
<dbReference type="Gene3D" id="3.30.70.100">
    <property type="match status" value="1"/>
</dbReference>
<dbReference type="AlphaFoldDB" id="A0AAP2DG18"/>
<sequence length="128" mass="14418">MKTNLICLFIFTFLSFVSTELFAQAKTAKASIKVYGNCGMCKQRIETALDQTGIKLATWDSKSKNLEVVYNPKKISEQKIHELVAAAGHDTDKVKASNEVYAKLPFCCLYRDHDHSGIKDDNKHEGHH</sequence>
<keyword evidence="1" id="KW-0732">Signal</keyword>
<evidence type="ECO:0000256" key="1">
    <source>
        <dbReference type="SAM" id="SignalP"/>
    </source>
</evidence>
<organism evidence="2 3">
    <name type="scientific">Chryseosolibacter histidini</name>
    <dbReference type="NCBI Taxonomy" id="2782349"/>
    <lineage>
        <taxon>Bacteria</taxon>
        <taxon>Pseudomonadati</taxon>
        <taxon>Bacteroidota</taxon>
        <taxon>Cytophagia</taxon>
        <taxon>Cytophagales</taxon>
        <taxon>Chryseotaleaceae</taxon>
        <taxon>Chryseosolibacter</taxon>
    </lineage>
</organism>
<dbReference type="RefSeq" id="WP_254160407.1">
    <property type="nucleotide sequence ID" value="NZ_JAHESF010000002.1"/>
</dbReference>
<evidence type="ECO:0000313" key="2">
    <source>
        <dbReference type="EMBL" id="MBT1695746.1"/>
    </source>
</evidence>
<dbReference type="EMBL" id="JAHESF010000002">
    <property type="protein sequence ID" value="MBT1695746.1"/>
    <property type="molecule type" value="Genomic_DNA"/>
</dbReference>
<keyword evidence="3" id="KW-1185">Reference proteome</keyword>
<dbReference type="GO" id="GO:0046872">
    <property type="term" value="F:metal ion binding"/>
    <property type="evidence" value="ECO:0007669"/>
    <property type="project" value="InterPro"/>
</dbReference>
<protein>
    <submittedName>
        <fullName evidence="2">Cation-transporting ATPase</fullName>
    </submittedName>
</protein>
<proteinExistence type="predicted"/>